<keyword evidence="10" id="KW-1185">Reference proteome</keyword>
<dbReference type="Gene3D" id="1.25.40.20">
    <property type="entry name" value="Ankyrin repeat-containing domain"/>
    <property type="match status" value="1"/>
</dbReference>
<evidence type="ECO:0000256" key="2">
    <source>
        <dbReference type="ARBA" id="ARBA00011899"/>
    </source>
</evidence>
<evidence type="ECO:0000256" key="1">
    <source>
        <dbReference type="ARBA" id="ARBA00010716"/>
    </source>
</evidence>
<dbReference type="CDD" id="cd00854">
    <property type="entry name" value="NagA"/>
    <property type="match status" value="1"/>
</dbReference>
<dbReference type="SUPFAM" id="SSF48403">
    <property type="entry name" value="Ankyrin repeat"/>
    <property type="match status" value="1"/>
</dbReference>
<evidence type="ECO:0000313" key="10">
    <source>
        <dbReference type="Proteomes" id="UP000285060"/>
    </source>
</evidence>
<dbReference type="Gene3D" id="3.20.20.140">
    <property type="entry name" value="Metal-dependent hydrolases"/>
    <property type="match status" value="1"/>
</dbReference>
<dbReference type="GO" id="GO:0008448">
    <property type="term" value="F:N-acetylglucosamine-6-phosphate deacetylase activity"/>
    <property type="evidence" value="ECO:0007669"/>
    <property type="project" value="UniProtKB-EC"/>
</dbReference>
<feature type="domain" description="Amidohydrolase-related" evidence="8">
    <location>
        <begin position="378"/>
        <end position="449"/>
    </location>
</feature>
<dbReference type="InterPro" id="IPR011059">
    <property type="entry name" value="Metal-dep_hydrolase_composite"/>
</dbReference>
<evidence type="ECO:0000256" key="4">
    <source>
        <dbReference type="ARBA" id="ARBA00022723"/>
    </source>
</evidence>
<feature type="non-terminal residue" evidence="9">
    <location>
        <position position="1"/>
    </location>
</feature>
<evidence type="ECO:0000259" key="8">
    <source>
        <dbReference type="Pfam" id="PF01979"/>
    </source>
</evidence>
<dbReference type="SUPFAM" id="SSF51556">
    <property type="entry name" value="Metallo-dependent hydrolases"/>
    <property type="match status" value="1"/>
</dbReference>
<dbReference type="Pfam" id="PF01979">
    <property type="entry name" value="Amidohydro_1"/>
    <property type="match status" value="1"/>
</dbReference>
<reference evidence="9 10" key="1">
    <citation type="submission" date="2018-08" db="EMBL/GenBank/DDBJ databases">
        <title>Aphanomyces genome sequencing and annotation.</title>
        <authorList>
            <person name="Minardi D."/>
            <person name="Oidtmann B."/>
            <person name="Van Der Giezen M."/>
            <person name="Studholme D.J."/>
        </authorList>
    </citation>
    <scope>NUCLEOTIDE SEQUENCE [LARGE SCALE GENOMIC DNA]</scope>
    <source>
        <strain evidence="9 10">NJM0002</strain>
    </source>
</reference>
<dbReference type="PANTHER" id="PTHR11113">
    <property type="entry name" value="N-ACETYLGLUCOSAMINE-6-PHOSPHATE DEACETYLASE"/>
    <property type="match status" value="1"/>
</dbReference>
<proteinExistence type="inferred from homology"/>
<evidence type="ECO:0000256" key="3">
    <source>
        <dbReference type="ARBA" id="ARBA00018029"/>
    </source>
</evidence>
<comment type="similarity">
    <text evidence="1">Belongs to the metallo-dependent hydrolases superfamily. NagA family.</text>
</comment>
<dbReference type="SUPFAM" id="SSF51338">
    <property type="entry name" value="Composite domain of metallo-dependent hydrolases"/>
    <property type="match status" value="1"/>
</dbReference>
<keyword evidence="5" id="KW-0378">Hydrolase</keyword>
<evidence type="ECO:0000256" key="5">
    <source>
        <dbReference type="ARBA" id="ARBA00022801"/>
    </source>
</evidence>
<keyword evidence="4" id="KW-0479">Metal-binding</keyword>
<comment type="catalytic activity">
    <reaction evidence="7">
        <text>N-acetyl-D-glucosamine 6-phosphate + H2O = D-glucosamine 6-phosphate + acetate</text>
        <dbReference type="Rhea" id="RHEA:22936"/>
        <dbReference type="ChEBI" id="CHEBI:15377"/>
        <dbReference type="ChEBI" id="CHEBI:30089"/>
        <dbReference type="ChEBI" id="CHEBI:57513"/>
        <dbReference type="ChEBI" id="CHEBI:58725"/>
        <dbReference type="EC" id="3.5.1.25"/>
    </reaction>
</comment>
<comment type="caution">
    <text evidence="9">The sequence shown here is derived from an EMBL/GenBank/DDBJ whole genome shotgun (WGS) entry which is preliminary data.</text>
</comment>
<dbReference type="VEuPathDB" id="FungiDB:H310_05234"/>
<dbReference type="InterPro" id="IPR032466">
    <property type="entry name" value="Metal_Hydrolase"/>
</dbReference>
<dbReference type="Pfam" id="PF12796">
    <property type="entry name" value="Ank_2"/>
    <property type="match status" value="1"/>
</dbReference>
<dbReference type="EC" id="3.5.1.25" evidence="2"/>
<organism evidence="9 10">
    <name type="scientific">Aphanomyces invadans</name>
    <dbReference type="NCBI Taxonomy" id="157072"/>
    <lineage>
        <taxon>Eukaryota</taxon>
        <taxon>Sar</taxon>
        <taxon>Stramenopiles</taxon>
        <taxon>Oomycota</taxon>
        <taxon>Saprolegniomycetes</taxon>
        <taxon>Saprolegniales</taxon>
        <taxon>Verrucalvaceae</taxon>
        <taxon>Aphanomyces</taxon>
    </lineage>
</organism>
<dbReference type="Proteomes" id="UP000285060">
    <property type="component" value="Unassembled WGS sequence"/>
</dbReference>
<dbReference type="PANTHER" id="PTHR11113:SF14">
    <property type="entry name" value="N-ACETYLGLUCOSAMINE-6-PHOSPHATE DEACETYLASE"/>
    <property type="match status" value="1"/>
</dbReference>
<evidence type="ECO:0000256" key="7">
    <source>
        <dbReference type="ARBA" id="ARBA00047647"/>
    </source>
</evidence>
<accession>A0A3R6Z2E3</accession>
<evidence type="ECO:0000313" key="9">
    <source>
        <dbReference type="EMBL" id="RHY28281.1"/>
    </source>
</evidence>
<dbReference type="InterPro" id="IPR036770">
    <property type="entry name" value="Ankyrin_rpt-contain_sf"/>
</dbReference>
<gene>
    <name evidence="9" type="ORF">DYB32_006102</name>
</gene>
<sequence length="590" mass="64623">ATRTYVMSRLLHDTTLKIENVRVLRDGVLVNTFLWVENGKIMDPQARYWKATSSLEYGPGTVVDGKGMIVAPGFIDIQLNGAFGHDFSDIDCTPEQILEVRQKLLATGVTAFCPTVISSAQDSYAKVLHKFERTNDGHVVHGANMVGLHLEGPFINKQRKGAHKEDVLVDPEEGIKSLEERYGAQFLTRDRVALVTLAPELKGALPAIAELKQRGITVSAGHSSANIEQAIAGTESALVRGILRCILASSFRHVVVRASQMLYVCCKRPHVTAWLAPHDVHFLRHLFNAMASFHHRDPGLVGLLGVTEHRPYYGLILDGIHSHHSSCRIAQSSHPQGLILVTDCMAGMGLPDGSYELAGLQVDVKGGRAYLQNTTTIAGSVVQMDSCIRTLIEFTDCSVEYALMAATLHPAQSLGLTTKGTLNFGADADFVLLNDKLQVIQTYIAGTLVYERPESDDVVLPTIKKLLRDFPVAMTHFDFDDDRAMDKAAASGQLVLVQQMHEQGRRCTVHAMDGAAANGHLDVVKFLHTARNEGCTTNAIDVAASNGHVDIVHFLTENRTEGRTNYAWKAANEHGHHDVIAYLLQHGQND</sequence>
<dbReference type="GO" id="GO:0006046">
    <property type="term" value="P:N-acetylglucosamine catabolic process"/>
    <property type="evidence" value="ECO:0007669"/>
    <property type="project" value="TreeGrafter"/>
</dbReference>
<name>A0A3R6Z2E3_9STRA</name>
<dbReference type="GO" id="GO:0046872">
    <property type="term" value="F:metal ion binding"/>
    <property type="evidence" value="ECO:0007669"/>
    <property type="project" value="UniProtKB-KW"/>
</dbReference>
<dbReference type="InterPro" id="IPR003764">
    <property type="entry name" value="GlcNAc_6-P_deAcase"/>
</dbReference>
<evidence type="ECO:0000256" key="6">
    <source>
        <dbReference type="ARBA" id="ARBA00023277"/>
    </source>
</evidence>
<keyword evidence="6" id="KW-0119">Carbohydrate metabolism</keyword>
<dbReference type="EMBL" id="QUSY01000611">
    <property type="protein sequence ID" value="RHY28281.1"/>
    <property type="molecule type" value="Genomic_DNA"/>
</dbReference>
<dbReference type="AlphaFoldDB" id="A0A3R6Z2E3"/>
<protein>
    <recommendedName>
        <fullName evidence="3">N-acetylglucosamine-6-phosphate deacetylase</fullName>
        <ecNumber evidence="2">3.5.1.25</ecNumber>
    </recommendedName>
</protein>
<dbReference type="InterPro" id="IPR002110">
    <property type="entry name" value="Ankyrin_rpt"/>
</dbReference>
<dbReference type="InterPro" id="IPR006680">
    <property type="entry name" value="Amidohydro-rel"/>
</dbReference>